<dbReference type="GO" id="GO:0006508">
    <property type="term" value="P:proteolysis"/>
    <property type="evidence" value="ECO:0007669"/>
    <property type="project" value="UniProtKB-KW"/>
</dbReference>
<keyword evidence="3" id="KW-0800">Toxin</keyword>
<accession>A0A8S0ZBL0</accession>
<evidence type="ECO:0000256" key="8">
    <source>
        <dbReference type="ARBA" id="ARBA00023240"/>
    </source>
</evidence>
<evidence type="ECO:0000259" key="12">
    <source>
        <dbReference type="PROSITE" id="PS50240"/>
    </source>
</evidence>
<dbReference type="GO" id="GO:0005576">
    <property type="term" value="C:extracellular region"/>
    <property type="evidence" value="ECO:0007669"/>
    <property type="project" value="UniProtKB-SubCell"/>
</dbReference>
<feature type="signal peptide" evidence="11">
    <location>
        <begin position="1"/>
        <end position="18"/>
    </location>
</feature>
<dbReference type="PROSITE" id="PS50240">
    <property type="entry name" value="TRYPSIN_DOM"/>
    <property type="match status" value="1"/>
</dbReference>
<dbReference type="PRINTS" id="PR00722">
    <property type="entry name" value="CHYMOTRYPSIN"/>
</dbReference>
<dbReference type="Pfam" id="PF00089">
    <property type="entry name" value="Trypsin"/>
    <property type="match status" value="1"/>
</dbReference>
<dbReference type="GO" id="GO:0004252">
    <property type="term" value="F:serine-type endopeptidase activity"/>
    <property type="evidence" value="ECO:0007669"/>
    <property type="project" value="InterPro"/>
</dbReference>
<evidence type="ECO:0000256" key="10">
    <source>
        <dbReference type="ARBA" id="ARBA00084094"/>
    </source>
</evidence>
<organism evidence="14 16">
    <name type="scientific">Arctia plantaginis</name>
    <name type="common">Wood tiger moth</name>
    <name type="synonym">Phalaena plantaginis</name>
    <dbReference type="NCBI Taxonomy" id="874455"/>
    <lineage>
        <taxon>Eukaryota</taxon>
        <taxon>Metazoa</taxon>
        <taxon>Ecdysozoa</taxon>
        <taxon>Arthropoda</taxon>
        <taxon>Hexapoda</taxon>
        <taxon>Insecta</taxon>
        <taxon>Pterygota</taxon>
        <taxon>Neoptera</taxon>
        <taxon>Endopterygota</taxon>
        <taxon>Lepidoptera</taxon>
        <taxon>Glossata</taxon>
        <taxon>Ditrysia</taxon>
        <taxon>Noctuoidea</taxon>
        <taxon>Erebidae</taxon>
        <taxon>Arctiinae</taxon>
        <taxon>Arctia</taxon>
    </lineage>
</organism>
<dbReference type="PANTHER" id="PTHR24276">
    <property type="entry name" value="POLYSERASE-RELATED"/>
    <property type="match status" value="1"/>
</dbReference>
<dbReference type="InterPro" id="IPR001314">
    <property type="entry name" value="Peptidase_S1A"/>
</dbReference>
<comment type="subcellular location">
    <subcellularLocation>
        <location evidence="1">Secreted</location>
        <location evidence="1">Extracellular space</location>
    </subcellularLocation>
</comment>
<keyword evidence="4" id="KW-0645">Protease</keyword>
<evidence type="ECO:0000256" key="5">
    <source>
        <dbReference type="ARBA" id="ARBA00022801"/>
    </source>
</evidence>
<dbReference type="SUPFAM" id="SSF50494">
    <property type="entry name" value="Trypsin-like serine proteases"/>
    <property type="match status" value="1"/>
</dbReference>
<evidence type="ECO:0000256" key="11">
    <source>
        <dbReference type="SAM" id="SignalP"/>
    </source>
</evidence>
<keyword evidence="5" id="KW-0378">Hydrolase</keyword>
<evidence type="ECO:0000256" key="4">
    <source>
        <dbReference type="ARBA" id="ARBA00022670"/>
    </source>
</evidence>
<evidence type="ECO:0000313" key="16">
    <source>
        <dbReference type="Proteomes" id="UP000494256"/>
    </source>
</evidence>
<protein>
    <recommendedName>
        <fullName evidence="12">Peptidase S1 domain-containing protein</fullName>
    </recommendedName>
</protein>
<dbReference type="PROSITE" id="PS00134">
    <property type="entry name" value="TRYPSIN_HIS"/>
    <property type="match status" value="1"/>
</dbReference>
<dbReference type="OrthoDB" id="5565075at2759"/>
<evidence type="ECO:0000313" key="13">
    <source>
        <dbReference type="EMBL" id="CAB3227900.1"/>
    </source>
</evidence>
<dbReference type="AlphaFoldDB" id="A0A8S0ZBL0"/>
<keyword evidence="6" id="KW-0720">Serine protease</keyword>
<proteinExistence type="inferred from homology"/>
<dbReference type="InterPro" id="IPR043504">
    <property type="entry name" value="Peptidase_S1_PA_chymotrypsin"/>
</dbReference>
<evidence type="ECO:0000256" key="1">
    <source>
        <dbReference type="ARBA" id="ARBA00004239"/>
    </source>
</evidence>
<sequence length="275" mass="29045">MVYKTGLLLVTLLVGSLALPMPEGDFFSDNISSRIVGGTVAAVGSHPHMVALTRGLLVRSAFCGASLISPRTVLTAAHCVTGVISGSTVNSQLRVVVGTNRWNSGGTEHRVSRGVIHPSYDASNIKSDIAILNTESAIALNNRVGTVTVSYNNVGGGVPVLAAGWGATRASGPVQSDLLEVRVTTLSGTQCENDMRRFQTTTNRRIPPIDSRVELCTFHSRGQGTCQGDSGSALRRIDNGQQVGIVSWGYPCAQGAPDVFVRVSSFETFIRANTM</sequence>
<evidence type="ECO:0000256" key="3">
    <source>
        <dbReference type="ARBA" id="ARBA00022656"/>
    </source>
</evidence>
<keyword evidence="10" id="KW-1205">Fibrinolytic toxin</keyword>
<keyword evidence="7" id="KW-1015">Disulfide bond</keyword>
<dbReference type="Proteomes" id="UP000494106">
    <property type="component" value="Unassembled WGS sequence"/>
</dbReference>
<dbReference type="FunFam" id="2.40.10.10:FF:000068">
    <property type="entry name" value="transmembrane protease serine 2"/>
    <property type="match status" value="1"/>
</dbReference>
<reference evidence="15 16" key="1">
    <citation type="submission" date="2020-04" db="EMBL/GenBank/DDBJ databases">
        <authorList>
            <person name="Wallbank WR R."/>
            <person name="Pardo Diaz C."/>
            <person name="Kozak K."/>
            <person name="Martin S."/>
            <person name="Jiggins C."/>
            <person name="Moest M."/>
            <person name="Warren A I."/>
            <person name="Byers J.R.P. K."/>
            <person name="Montejo-Kovacevich G."/>
            <person name="Yen C E."/>
        </authorList>
    </citation>
    <scope>NUCLEOTIDE SEQUENCE [LARGE SCALE GENOMIC DNA]</scope>
</reference>
<comment type="caution">
    <text evidence="14">The sequence shown here is derived from an EMBL/GenBank/DDBJ whole genome shotgun (WGS) entry which is preliminary data.</text>
</comment>
<evidence type="ECO:0000313" key="14">
    <source>
        <dbReference type="EMBL" id="CAB3228227.1"/>
    </source>
</evidence>
<keyword evidence="8" id="KW-1199">Hemostasis impairing toxin</keyword>
<dbReference type="InterPro" id="IPR018114">
    <property type="entry name" value="TRYPSIN_HIS"/>
</dbReference>
<gene>
    <name evidence="14" type="ORF">APLA_LOCUS3447</name>
    <name evidence="13" type="ORF">APLA_LOCUS3455</name>
</gene>
<comment type="function">
    <text evidence="9">Fibrinolytic activity; shows preferential cleavage of Arg-Gly bonds in all three fibrinogen chains. Contact with the caterpillars causes severe bleeding, due the anticoagulant effect of the protein.</text>
</comment>
<dbReference type="InterPro" id="IPR050430">
    <property type="entry name" value="Peptidase_S1"/>
</dbReference>
<dbReference type="InterPro" id="IPR001254">
    <property type="entry name" value="Trypsin_dom"/>
</dbReference>
<evidence type="ECO:0000256" key="9">
    <source>
        <dbReference type="ARBA" id="ARBA00055534"/>
    </source>
</evidence>
<evidence type="ECO:0000313" key="15">
    <source>
        <dbReference type="Proteomes" id="UP000494106"/>
    </source>
</evidence>
<dbReference type="GO" id="GO:0090729">
    <property type="term" value="F:toxin activity"/>
    <property type="evidence" value="ECO:0007669"/>
    <property type="project" value="UniProtKB-KW"/>
</dbReference>
<keyword evidence="15" id="KW-1185">Reference proteome</keyword>
<dbReference type="EMBL" id="CADEBC010000301">
    <property type="protein sequence ID" value="CAB3227900.1"/>
    <property type="molecule type" value="Genomic_DNA"/>
</dbReference>
<dbReference type="Gene3D" id="2.40.10.10">
    <property type="entry name" value="Trypsin-like serine proteases"/>
    <property type="match status" value="2"/>
</dbReference>
<name>A0A8S0ZBL0_ARCPL</name>
<dbReference type="PANTHER" id="PTHR24276:SF98">
    <property type="entry name" value="FI18310P1-RELATED"/>
    <property type="match status" value="1"/>
</dbReference>
<dbReference type="SMART" id="SM00020">
    <property type="entry name" value="Tryp_SPc"/>
    <property type="match status" value="1"/>
</dbReference>
<keyword evidence="11" id="KW-0732">Signal</keyword>
<dbReference type="InterPro" id="IPR009003">
    <property type="entry name" value="Peptidase_S1_PA"/>
</dbReference>
<dbReference type="CDD" id="cd00190">
    <property type="entry name" value="Tryp_SPc"/>
    <property type="match status" value="1"/>
</dbReference>
<feature type="domain" description="Peptidase S1" evidence="12">
    <location>
        <begin position="35"/>
        <end position="275"/>
    </location>
</feature>
<feature type="chain" id="PRO_5036272920" description="Peptidase S1 domain-containing protein" evidence="11">
    <location>
        <begin position="19"/>
        <end position="275"/>
    </location>
</feature>
<evidence type="ECO:0000256" key="2">
    <source>
        <dbReference type="ARBA" id="ARBA00007664"/>
    </source>
</evidence>
<evidence type="ECO:0000256" key="7">
    <source>
        <dbReference type="ARBA" id="ARBA00023157"/>
    </source>
</evidence>
<dbReference type="Proteomes" id="UP000494256">
    <property type="component" value="Unassembled WGS sequence"/>
</dbReference>
<dbReference type="EMBL" id="CADEBD010000282">
    <property type="protein sequence ID" value="CAB3228227.1"/>
    <property type="molecule type" value="Genomic_DNA"/>
</dbReference>
<comment type="similarity">
    <text evidence="2">Belongs to the peptidase S1 family.</text>
</comment>
<evidence type="ECO:0000256" key="6">
    <source>
        <dbReference type="ARBA" id="ARBA00022825"/>
    </source>
</evidence>